<dbReference type="Pfam" id="PF20434">
    <property type="entry name" value="BD-FAE"/>
    <property type="match status" value="1"/>
</dbReference>
<dbReference type="EMBL" id="VCKZ01000098">
    <property type="protein sequence ID" value="TMR38808.1"/>
    <property type="molecule type" value="Genomic_DNA"/>
</dbReference>
<dbReference type="SUPFAM" id="SSF53474">
    <property type="entry name" value="alpha/beta-Hydrolases"/>
    <property type="match status" value="1"/>
</dbReference>
<dbReference type="InterPro" id="IPR050300">
    <property type="entry name" value="GDXG_lipolytic_enzyme"/>
</dbReference>
<proteinExistence type="predicted"/>
<dbReference type="InterPro" id="IPR029058">
    <property type="entry name" value="AB_hydrolase_fold"/>
</dbReference>
<evidence type="ECO:0000313" key="3">
    <source>
        <dbReference type="EMBL" id="TMR38808.1"/>
    </source>
</evidence>
<comment type="caution">
    <text evidence="3">The sequence shown here is derived from an EMBL/GenBank/DDBJ whole genome shotgun (WGS) entry which is preliminary data.</text>
</comment>
<name>A0A5S4H0P9_9ACTN</name>
<evidence type="ECO:0000256" key="1">
    <source>
        <dbReference type="ARBA" id="ARBA00022801"/>
    </source>
</evidence>
<dbReference type="PANTHER" id="PTHR48081">
    <property type="entry name" value="AB HYDROLASE SUPERFAMILY PROTEIN C4A8.06C"/>
    <property type="match status" value="1"/>
</dbReference>
<evidence type="ECO:0000259" key="2">
    <source>
        <dbReference type="Pfam" id="PF20434"/>
    </source>
</evidence>
<feature type="domain" description="BD-FAE-like" evidence="2">
    <location>
        <begin position="20"/>
        <end position="214"/>
    </location>
</feature>
<keyword evidence="1 3" id="KW-0378">Hydrolase</keyword>
<accession>A0A5S4H0P9</accession>
<keyword evidence="4" id="KW-1185">Reference proteome</keyword>
<dbReference type="Proteomes" id="UP000305238">
    <property type="component" value="Unassembled WGS sequence"/>
</dbReference>
<reference evidence="3 4" key="1">
    <citation type="submission" date="2019-05" db="EMBL/GenBank/DDBJ databases">
        <title>Draft genome sequence of Actinomadura geliboluensis A8036.</title>
        <authorList>
            <person name="Saricaoglu S."/>
            <person name="Isik K."/>
        </authorList>
    </citation>
    <scope>NUCLEOTIDE SEQUENCE [LARGE SCALE GENOMIC DNA]</scope>
    <source>
        <strain evidence="3 4">A8036</strain>
    </source>
</reference>
<dbReference type="GO" id="GO:0016787">
    <property type="term" value="F:hydrolase activity"/>
    <property type="evidence" value="ECO:0007669"/>
    <property type="project" value="UniProtKB-KW"/>
</dbReference>
<organism evidence="3 4">
    <name type="scientific">Actinomadura geliboluensis</name>
    <dbReference type="NCBI Taxonomy" id="882440"/>
    <lineage>
        <taxon>Bacteria</taxon>
        <taxon>Bacillati</taxon>
        <taxon>Actinomycetota</taxon>
        <taxon>Actinomycetes</taxon>
        <taxon>Streptosporangiales</taxon>
        <taxon>Thermomonosporaceae</taxon>
        <taxon>Actinomadura</taxon>
    </lineage>
</organism>
<dbReference type="RefSeq" id="WP_138637098.1">
    <property type="nucleotide sequence ID" value="NZ_VCKZ01000098.1"/>
</dbReference>
<dbReference type="AlphaFoldDB" id="A0A5S4H0P9"/>
<dbReference type="OrthoDB" id="9803828at2"/>
<gene>
    <name evidence="3" type="ORF">ETD96_15675</name>
</gene>
<dbReference type="Gene3D" id="3.40.50.1820">
    <property type="entry name" value="alpha/beta hydrolase"/>
    <property type="match status" value="1"/>
</dbReference>
<dbReference type="InterPro" id="IPR049492">
    <property type="entry name" value="BD-FAE-like_dom"/>
</dbReference>
<protein>
    <submittedName>
        <fullName evidence="3">Alpha/beta hydrolase</fullName>
    </submittedName>
</protein>
<sequence length="277" mass="28992">MEVRAGIEYADRVGYRPLLLDLYLPAAAGPAPVVLFLHGGGWRRGSRRDFGHAFAGWRPSPFERLARAGFAVAAADYRLSGEARHPAQLEDVRSAVGWLRCNGGEYGFDGATVVAWGESAGAHLAALAALTGPGIAAVVGWHGVYDLAAMPDGGAPGSRESLLLGAPVRDAPSLAAEASPVAHVHGGAPPFQLWHGTADRMVPCAQSERMAAALRAAGARAEYRPVAGAGHLWQNVRDVTAIFEESLEFAQRARRARQVSARRAGATATPAPGPAGR</sequence>
<dbReference type="PANTHER" id="PTHR48081:SF13">
    <property type="entry name" value="ALPHA_BETA HYDROLASE"/>
    <property type="match status" value="1"/>
</dbReference>
<evidence type="ECO:0000313" key="4">
    <source>
        <dbReference type="Proteomes" id="UP000305238"/>
    </source>
</evidence>